<feature type="transmembrane region" description="Helical" evidence="7">
    <location>
        <begin position="65"/>
        <end position="84"/>
    </location>
</feature>
<evidence type="ECO:0000256" key="1">
    <source>
        <dbReference type="ARBA" id="ARBA00004651"/>
    </source>
</evidence>
<keyword evidence="5 7" id="KW-1133">Transmembrane helix</keyword>
<feature type="transmembrane region" description="Helical" evidence="7">
    <location>
        <begin position="96"/>
        <end position="118"/>
    </location>
</feature>
<evidence type="ECO:0000313" key="9">
    <source>
        <dbReference type="EMBL" id="QIL45683.1"/>
    </source>
</evidence>
<evidence type="ECO:0000256" key="5">
    <source>
        <dbReference type="ARBA" id="ARBA00022989"/>
    </source>
</evidence>
<evidence type="ECO:0000256" key="4">
    <source>
        <dbReference type="ARBA" id="ARBA00022692"/>
    </source>
</evidence>
<dbReference type="PROSITE" id="PS50928">
    <property type="entry name" value="ABC_TM1"/>
    <property type="match status" value="1"/>
</dbReference>
<comment type="subcellular location">
    <subcellularLocation>
        <location evidence="1 7">Cell membrane</location>
        <topology evidence="1 7">Multi-pass membrane protein</topology>
    </subcellularLocation>
</comment>
<reference evidence="9 10" key="1">
    <citation type="submission" date="2020-03" db="EMBL/GenBank/DDBJ databases">
        <title>Vagococcus sp. nov., isolated from beetles.</title>
        <authorList>
            <person name="Hyun D.-W."/>
            <person name="Bae J.-W."/>
        </authorList>
    </citation>
    <scope>NUCLEOTIDE SEQUENCE [LARGE SCALE GENOMIC DNA]</scope>
    <source>
        <strain evidence="9 10">HDW17A</strain>
    </source>
</reference>
<dbReference type="GO" id="GO:0055085">
    <property type="term" value="P:transmembrane transport"/>
    <property type="evidence" value="ECO:0007669"/>
    <property type="project" value="InterPro"/>
</dbReference>
<evidence type="ECO:0000313" key="10">
    <source>
        <dbReference type="Proteomes" id="UP000500890"/>
    </source>
</evidence>
<protein>
    <submittedName>
        <fullName evidence="9">ABC transporter permease</fullName>
    </submittedName>
</protein>
<keyword evidence="4 7" id="KW-0812">Transmembrane</keyword>
<feature type="transmembrane region" description="Helical" evidence="7">
    <location>
        <begin position="219"/>
        <end position="243"/>
    </location>
</feature>
<keyword evidence="2 7" id="KW-0813">Transport</keyword>
<dbReference type="RefSeq" id="WP_166006422.1">
    <property type="nucleotide sequence ID" value="NZ_CP049886.1"/>
</dbReference>
<dbReference type="CDD" id="cd06261">
    <property type="entry name" value="TM_PBP2"/>
    <property type="match status" value="1"/>
</dbReference>
<dbReference type="Pfam" id="PF00528">
    <property type="entry name" value="BPD_transp_1"/>
    <property type="match status" value="1"/>
</dbReference>
<name>A0A6G8AL78_9ENTE</name>
<dbReference type="EMBL" id="CP049886">
    <property type="protein sequence ID" value="QIL45683.1"/>
    <property type="molecule type" value="Genomic_DNA"/>
</dbReference>
<organism evidence="9 10">
    <name type="scientific">Vagococcus coleopterorum</name>
    <dbReference type="NCBI Taxonomy" id="2714946"/>
    <lineage>
        <taxon>Bacteria</taxon>
        <taxon>Bacillati</taxon>
        <taxon>Bacillota</taxon>
        <taxon>Bacilli</taxon>
        <taxon>Lactobacillales</taxon>
        <taxon>Enterococcaceae</taxon>
        <taxon>Vagococcus</taxon>
    </lineage>
</organism>
<dbReference type="InterPro" id="IPR000515">
    <property type="entry name" value="MetI-like"/>
</dbReference>
<comment type="similarity">
    <text evidence="7">Belongs to the binding-protein-dependent transport system permease family.</text>
</comment>
<feature type="transmembrane region" description="Helical" evidence="7">
    <location>
        <begin position="165"/>
        <end position="195"/>
    </location>
</feature>
<dbReference type="AlphaFoldDB" id="A0A6G8AL78"/>
<evidence type="ECO:0000256" key="2">
    <source>
        <dbReference type="ARBA" id="ARBA00022448"/>
    </source>
</evidence>
<evidence type="ECO:0000256" key="6">
    <source>
        <dbReference type="ARBA" id="ARBA00023136"/>
    </source>
</evidence>
<dbReference type="InterPro" id="IPR035906">
    <property type="entry name" value="MetI-like_sf"/>
</dbReference>
<proteinExistence type="inferred from homology"/>
<keyword evidence="6 7" id="KW-0472">Membrane</keyword>
<keyword evidence="3" id="KW-1003">Cell membrane</keyword>
<evidence type="ECO:0000256" key="7">
    <source>
        <dbReference type="RuleBase" id="RU363032"/>
    </source>
</evidence>
<evidence type="ECO:0000259" key="8">
    <source>
        <dbReference type="PROSITE" id="PS50928"/>
    </source>
</evidence>
<feature type="domain" description="ABC transmembrane type-1" evidence="8">
    <location>
        <begin position="58"/>
        <end position="242"/>
    </location>
</feature>
<feature type="transmembrane region" description="Helical" evidence="7">
    <location>
        <begin position="12"/>
        <end position="31"/>
    </location>
</feature>
<dbReference type="KEGG" id="vah:G7081_00570"/>
<evidence type="ECO:0000256" key="3">
    <source>
        <dbReference type="ARBA" id="ARBA00022475"/>
    </source>
</evidence>
<feature type="transmembrane region" description="Helical" evidence="7">
    <location>
        <begin position="124"/>
        <end position="144"/>
    </location>
</feature>
<sequence length="249" mass="28134">MAEKKMKERLVGVLLGIIILHLLWWLISLALNMPSLPSPVVVYQNLPNLFKDQLGWHILVSLRRIFIGLAVALILGGGLGILMGRSKKANQILDPIIYLTYPIPKLALLPMIMLLFGLGETSKIILVILILFPQIVLSVRDAILEIPEHLYDVYEGLQITPWKKFTMITFPASLSAMLSTSRISLGTAISVLFFAENYGTKFGMGHLIMDYWLRMDYPAMYGAILVLSTIGFILFLLIDLIAYRFLKWK</sequence>
<dbReference type="PANTHER" id="PTHR30151:SF0">
    <property type="entry name" value="ABC TRANSPORTER PERMEASE PROTEIN MJ0413-RELATED"/>
    <property type="match status" value="1"/>
</dbReference>
<accession>A0A6G8AL78</accession>
<dbReference type="GO" id="GO:0005886">
    <property type="term" value="C:plasma membrane"/>
    <property type="evidence" value="ECO:0007669"/>
    <property type="project" value="UniProtKB-SubCell"/>
</dbReference>
<dbReference type="PANTHER" id="PTHR30151">
    <property type="entry name" value="ALKANE SULFONATE ABC TRANSPORTER-RELATED, MEMBRANE SUBUNIT"/>
    <property type="match status" value="1"/>
</dbReference>
<gene>
    <name evidence="9" type="ORF">G7081_00570</name>
</gene>
<dbReference type="SUPFAM" id="SSF161098">
    <property type="entry name" value="MetI-like"/>
    <property type="match status" value="1"/>
</dbReference>
<dbReference type="Proteomes" id="UP000500890">
    <property type="component" value="Chromosome"/>
</dbReference>
<keyword evidence="10" id="KW-1185">Reference proteome</keyword>
<dbReference type="Gene3D" id="1.10.3720.10">
    <property type="entry name" value="MetI-like"/>
    <property type="match status" value="1"/>
</dbReference>